<evidence type="ECO:0000256" key="13">
    <source>
        <dbReference type="SAM" id="SignalP"/>
    </source>
</evidence>
<evidence type="ECO:0000256" key="5">
    <source>
        <dbReference type="ARBA" id="ARBA00022824"/>
    </source>
</evidence>
<comment type="subcellular location">
    <subcellularLocation>
        <location evidence="1">Endoplasmic reticulum lumen</location>
    </subcellularLocation>
</comment>
<dbReference type="PROSITE" id="PS50222">
    <property type="entry name" value="EF_HAND_2"/>
    <property type="match status" value="5"/>
</dbReference>
<keyword evidence="4" id="KW-0677">Repeat</keyword>
<dbReference type="PROSITE" id="PS00018">
    <property type="entry name" value="EF_HAND_1"/>
    <property type="match status" value="5"/>
</dbReference>
<evidence type="ECO:0000256" key="11">
    <source>
        <dbReference type="ARBA" id="ARBA00072696"/>
    </source>
</evidence>
<keyword evidence="3 13" id="KW-0732">Signal</keyword>
<organism evidence="15 16">
    <name type="scientific">Zophobas morio</name>
    <dbReference type="NCBI Taxonomy" id="2755281"/>
    <lineage>
        <taxon>Eukaryota</taxon>
        <taxon>Metazoa</taxon>
        <taxon>Ecdysozoa</taxon>
        <taxon>Arthropoda</taxon>
        <taxon>Hexapoda</taxon>
        <taxon>Insecta</taxon>
        <taxon>Pterygota</taxon>
        <taxon>Neoptera</taxon>
        <taxon>Endopterygota</taxon>
        <taxon>Coleoptera</taxon>
        <taxon>Polyphaga</taxon>
        <taxon>Cucujiformia</taxon>
        <taxon>Tenebrionidae</taxon>
        <taxon>Zophobas</taxon>
    </lineage>
</organism>
<feature type="compositionally biased region" description="Basic and acidic residues" evidence="12">
    <location>
        <begin position="34"/>
        <end position="62"/>
    </location>
</feature>
<dbReference type="SMART" id="SM00054">
    <property type="entry name" value="EFh"/>
    <property type="match status" value="6"/>
</dbReference>
<evidence type="ECO:0000313" key="15">
    <source>
        <dbReference type="EMBL" id="KAJ3655281.1"/>
    </source>
</evidence>
<evidence type="ECO:0000256" key="7">
    <source>
        <dbReference type="ARBA" id="ARBA00023180"/>
    </source>
</evidence>
<comment type="caution">
    <text evidence="15">The sequence shown here is derived from an EMBL/GenBank/DDBJ whole genome shotgun (WGS) entry which is preliminary data.</text>
</comment>
<evidence type="ECO:0000256" key="4">
    <source>
        <dbReference type="ARBA" id="ARBA00022737"/>
    </source>
</evidence>
<feature type="domain" description="EF-hand" evidence="14">
    <location>
        <begin position="254"/>
        <end position="279"/>
    </location>
</feature>
<dbReference type="Pfam" id="PF13833">
    <property type="entry name" value="EF-hand_8"/>
    <property type="match status" value="1"/>
</dbReference>
<evidence type="ECO:0000256" key="3">
    <source>
        <dbReference type="ARBA" id="ARBA00022729"/>
    </source>
</evidence>
<reference evidence="15" key="1">
    <citation type="journal article" date="2023" name="G3 (Bethesda)">
        <title>Whole genome assemblies of Zophobas morio and Tenebrio molitor.</title>
        <authorList>
            <person name="Kaur S."/>
            <person name="Stinson S.A."/>
            <person name="diCenzo G.C."/>
        </authorList>
    </citation>
    <scope>NUCLEOTIDE SEQUENCE</scope>
    <source>
        <strain evidence="15">QUZm001</strain>
    </source>
</reference>
<keyword evidence="8" id="KW-0143">Chaperone</keyword>
<dbReference type="EMBL" id="JALNTZ010000004">
    <property type="protein sequence ID" value="KAJ3655281.1"/>
    <property type="molecule type" value="Genomic_DNA"/>
</dbReference>
<dbReference type="CDD" id="cd16227">
    <property type="entry name" value="EFh_CREC_RCN2_like"/>
    <property type="match status" value="1"/>
</dbReference>
<dbReference type="GO" id="GO:0015031">
    <property type="term" value="P:protein transport"/>
    <property type="evidence" value="ECO:0007669"/>
    <property type="project" value="UniProtKB-ARBA"/>
</dbReference>
<evidence type="ECO:0000313" key="16">
    <source>
        <dbReference type="Proteomes" id="UP001168821"/>
    </source>
</evidence>
<keyword evidence="7" id="KW-0325">Glycoprotein</keyword>
<keyword evidence="5" id="KW-0256">Endoplasmic reticulum</keyword>
<dbReference type="SUPFAM" id="SSF47473">
    <property type="entry name" value="EF-hand"/>
    <property type="match status" value="2"/>
</dbReference>
<dbReference type="GO" id="GO:0005788">
    <property type="term" value="C:endoplasmic reticulum lumen"/>
    <property type="evidence" value="ECO:0007669"/>
    <property type="project" value="UniProtKB-SubCell"/>
</dbReference>
<feature type="chain" id="PRO_5041287319" description="Reticulocalbin-3" evidence="13">
    <location>
        <begin position="29"/>
        <end position="334"/>
    </location>
</feature>
<feature type="domain" description="EF-hand" evidence="14">
    <location>
        <begin position="170"/>
        <end position="205"/>
    </location>
</feature>
<dbReference type="GO" id="GO:0005509">
    <property type="term" value="F:calcium ion binding"/>
    <property type="evidence" value="ECO:0007669"/>
    <property type="project" value="InterPro"/>
</dbReference>
<sequence length="334" mass="38781">MLTKTCIHFMTLLMVYVITLNSIPTSDAGVMHSHSNDLHKERESDGAYSPRDHSHFSDSGEHHNEFDHEAILGSHKEAEEYDHLSPEEAKRRLRILLRKMDLNSDEQIDKKELKAWILRSFKMLSEEEANERLEDADEDNNGIVTWQEYLSDAYGIDDEENLSIEDENEHLIKDDKEMWKAADTNNNGVLDGKEWIAFSHPEEHPAMLPIILEQTLRDKDVDGDRSITFQEYVGDRGQEHDKEWLQVEKEKFDHDLDKDGDGKLTSNEILSWIVPSNEEIAEEEVQHLFVASDDNHDDVLSFEEVLEHHDTFVGSEATDYGDHLHNIHHFEDEL</sequence>
<dbReference type="PANTHER" id="PTHR10827">
    <property type="entry name" value="RETICULOCALBIN"/>
    <property type="match status" value="1"/>
</dbReference>
<dbReference type="PANTHER" id="PTHR10827:SF95">
    <property type="entry name" value="LD34388P"/>
    <property type="match status" value="1"/>
</dbReference>
<evidence type="ECO:0000256" key="10">
    <source>
        <dbReference type="ARBA" id="ARBA00063143"/>
    </source>
</evidence>
<feature type="domain" description="EF-hand" evidence="14">
    <location>
        <begin position="124"/>
        <end position="159"/>
    </location>
</feature>
<dbReference type="Gene3D" id="1.10.238.10">
    <property type="entry name" value="EF-hand"/>
    <property type="match status" value="3"/>
</dbReference>
<protein>
    <recommendedName>
        <fullName evidence="11">Reticulocalbin-3</fullName>
    </recommendedName>
</protein>
<dbReference type="Pfam" id="PF13202">
    <property type="entry name" value="EF-hand_5"/>
    <property type="match status" value="1"/>
</dbReference>
<keyword evidence="2" id="KW-0479">Metal-binding</keyword>
<evidence type="ECO:0000259" key="14">
    <source>
        <dbReference type="PROSITE" id="PS50222"/>
    </source>
</evidence>
<dbReference type="InterPro" id="IPR018247">
    <property type="entry name" value="EF_Hand_1_Ca_BS"/>
</dbReference>
<name>A0AA38MGH0_9CUCU</name>
<feature type="domain" description="EF-hand" evidence="14">
    <location>
        <begin position="88"/>
        <end position="123"/>
    </location>
</feature>
<feature type="region of interest" description="Disordered" evidence="12">
    <location>
        <begin position="31"/>
        <end position="62"/>
    </location>
</feature>
<evidence type="ECO:0000256" key="9">
    <source>
        <dbReference type="ARBA" id="ARBA00056975"/>
    </source>
</evidence>
<comment type="subunit">
    <text evidence="10">Interacts with PCSK6 (immature form including the propeptide); probably involved in the maturation and the secretion of PCSK6.</text>
</comment>
<gene>
    <name evidence="15" type="ORF">Zmor_014416</name>
</gene>
<evidence type="ECO:0000256" key="2">
    <source>
        <dbReference type="ARBA" id="ARBA00022723"/>
    </source>
</evidence>
<dbReference type="AlphaFoldDB" id="A0AA38MGH0"/>
<evidence type="ECO:0000256" key="12">
    <source>
        <dbReference type="SAM" id="MobiDB-lite"/>
    </source>
</evidence>
<dbReference type="Proteomes" id="UP001168821">
    <property type="component" value="Unassembled WGS sequence"/>
</dbReference>
<evidence type="ECO:0000256" key="1">
    <source>
        <dbReference type="ARBA" id="ARBA00004319"/>
    </source>
</evidence>
<dbReference type="Pfam" id="PF13499">
    <property type="entry name" value="EF-hand_7"/>
    <property type="match status" value="1"/>
</dbReference>
<dbReference type="InterPro" id="IPR011992">
    <property type="entry name" value="EF-hand-dom_pair"/>
</dbReference>
<evidence type="ECO:0000256" key="8">
    <source>
        <dbReference type="ARBA" id="ARBA00023186"/>
    </source>
</evidence>
<keyword evidence="6" id="KW-0106">Calcium</keyword>
<evidence type="ECO:0000256" key="6">
    <source>
        <dbReference type="ARBA" id="ARBA00022837"/>
    </source>
</evidence>
<accession>A0AA38MGH0</accession>
<dbReference type="FunFam" id="1.10.238.10:FF:000104">
    <property type="entry name" value="calumenin isoform X1"/>
    <property type="match status" value="1"/>
</dbReference>
<proteinExistence type="predicted"/>
<comment type="function">
    <text evidence="9">Probable molecular chaperone assisting protein biosynthesis and transport in the endoplasmic reticulum. Required for the proper biosynthesis and transport of pulmonary surfactant-associated protein A/SP-A, pulmonary surfactant-associated protein D/SP-D and the lipid transporter ABCA3. By regulating both the proper expression and the degradation through the endoplasmic reticulum-associated protein degradation pathway of these proteins plays a crucial role in pulmonary surfactant homeostasis. Has an anti-fibrotic activity by negatively regulating the secretion of type I and type III collagens. This calcium-binding protein also transiently associates with immature PCSK6 and regulates its secretion.</text>
</comment>
<feature type="domain" description="EF-hand" evidence="14">
    <location>
        <begin position="280"/>
        <end position="315"/>
    </location>
</feature>
<keyword evidence="16" id="KW-1185">Reference proteome</keyword>
<dbReference type="InterPro" id="IPR002048">
    <property type="entry name" value="EF_hand_dom"/>
</dbReference>
<feature type="signal peptide" evidence="13">
    <location>
        <begin position="1"/>
        <end position="28"/>
    </location>
</feature>